<dbReference type="AlphaFoldDB" id="A0A3G9ICV8"/>
<dbReference type="EMBL" id="AP019307">
    <property type="protein sequence ID" value="BBH16787.1"/>
    <property type="molecule type" value="Genomic_DNA"/>
</dbReference>
<dbReference type="InterPro" id="IPR052951">
    <property type="entry name" value="Tellurite_res_ion_channel"/>
</dbReference>
<name>A0A3G9ICV8_9ACTN</name>
<evidence type="ECO:0000256" key="5">
    <source>
        <dbReference type="SAM" id="Phobius"/>
    </source>
</evidence>
<dbReference type="InterPro" id="IPR004695">
    <property type="entry name" value="SLAC1/Mae1/Ssu1/TehA"/>
</dbReference>
<evidence type="ECO:0000256" key="3">
    <source>
        <dbReference type="ARBA" id="ARBA00022989"/>
    </source>
</evidence>
<feature type="transmembrane region" description="Helical" evidence="5">
    <location>
        <begin position="206"/>
        <end position="225"/>
    </location>
</feature>
<evidence type="ECO:0008006" key="8">
    <source>
        <dbReference type="Google" id="ProtNLM"/>
    </source>
</evidence>
<feature type="transmembrane region" description="Helical" evidence="5">
    <location>
        <begin position="107"/>
        <end position="127"/>
    </location>
</feature>
<dbReference type="GO" id="GO:0005886">
    <property type="term" value="C:plasma membrane"/>
    <property type="evidence" value="ECO:0007669"/>
    <property type="project" value="TreeGrafter"/>
</dbReference>
<dbReference type="KEGG" id="nbe:Back2_10740"/>
<dbReference type="OrthoDB" id="5017340at2"/>
<evidence type="ECO:0000313" key="7">
    <source>
        <dbReference type="Proteomes" id="UP000271573"/>
    </source>
</evidence>
<dbReference type="PANTHER" id="PTHR37955:SF1">
    <property type="entry name" value="DEP DOMAIN-CONTAINING PROTEIN"/>
    <property type="match status" value="1"/>
</dbReference>
<accession>A0A3G9ICV8</accession>
<dbReference type="Gene3D" id="1.50.10.150">
    <property type="entry name" value="Voltage-dependent anion channel"/>
    <property type="match status" value="1"/>
</dbReference>
<dbReference type="CDD" id="cd09323">
    <property type="entry name" value="TDT_SLAC1_like"/>
    <property type="match status" value="1"/>
</dbReference>
<feature type="transmembrane region" description="Helical" evidence="5">
    <location>
        <begin position="48"/>
        <end position="68"/>
    </location>
</feature>
<proteinExistence type="predicted"/>
<feature type="transmembrane region" description="Helical" evidence="5">
    <location>
        <begin position="288"/>
        <end position="309"/>
    </location>
</feature>
<keyword evidence="7" id="KW-1185">Reference proteome</keyword>
<keyword evidence="4 5" id="KW-0472">Membrane</keyword>
<dbReference type="GO" id="GO:0046583">
    <property type="term" value="F:monoatomic cation efflux transmembrane transporter activity"/>
    <property type="evidence" value="ECO:0007669"/>
    <property type="project" value="TreeGrafter"/>
</dbReference>
<reference evidence="6 7" key="1">
    <citation type="submission" date="2018-11" db="EMBL/GenBank/DDBJ databases">
        <title>Complete genome sequence of Nocardioides baekrokdamisoli strain KCTC 39748.</title>
        <authorList>
            <person name="Kang S.W."/>
            <person name="Lee K.C."/>
            <person name="Kim K.K."/>
            <person name="Kim J.S."/>
            <person name="Kim D.S."/>
            <person name="Ko S.H."/>
            <person name="Yang S.H."/>
            <person name="Shin Y.K."/>
            <person name="Lee J.S."/>
        </authorList>
    </citation>
    <scope>NUCLEOTIDE SEQUENCE [LARGE SCALE GENOMIC DNA]</scope>
    <source>
        <strain evidence="6 7">KCTC 39748</strain>
    </source>
</reference>
<keyword evidence="3 5" id="KW-1133">Transmembrane helix</keyword>
<feature type="transmembrane region" description="Helical" evidence="5">
    <location>
        <begin position="139"/>
        <end position="158"/>
    </location>
</feature>
<dbReference type="Proteomes" id="UP000271573">
    <property type="component" value="Chromosome"/>
</dbReference>
<gene>
    <name evidence="6" type="ORF">Back2_10740</name>
</gene>
<feature type="transmembrane region" description="Helical" evidence="5">
    <location>
        <begin position="231"/>
        <end position="250"/>
    </location>
</feature>
<sequence length="325" mass="34550">MVAMNKERLSWLPVALFGAVMGLSGLSLAWRLAHEHFGTPSLVADGIGWLALTAYIAQIVGYGIKAITGFGHVKAEFRHPVTGALFGTPLISTLLVPALLAPYNLTLAHTVWWIGAAGMVALAWHMASRWMGITQQRHHATPAWIVPLVGLLDIPLAVPALKFSHEPRAVMMFGLSVGLFFAIPLFTIIFARLMFEEPLPAGGSPVLMVLLAPFSVGFSAYVITIGRVDDLAKGLLAIAGFLLLVLLGRLRHLAKCCPFRVAWWTVSFPLAATAGAALRYATLAPSTLADTAAVAMLTLATVVIAGLLARTLHGIARGELQALAG</sequence>
<dbReference type="PANTHER" id="PTHR37955">
    <property type="entry name" value="TELLURITE RESISTANCE PROTEIN TEHA"/>
    <property type="match status" value="1"/>
</dbReference>
<evidence type="ECO:0000256" key="1">
    <source>
        <dbReference type="ARBA" id="ARBA00004141"/>
    </source>
</evidence>
<feature type="transmembrane region" description="Helical" evidence="5">
    <location>
        <begin position="262"/>
        <end position="282"/>
    </location>
</feature>
<dbReference type="InterPro" id="IPR038665">
    <property type="entry name" value="Voltage-dep_anion_channel_sf"/>
</dbReference>
<feature type="transmembrane region" description="Helical" evidence="5">
    <location>
        <begin position="80"/>
        <end position="101"/>
    </location>
</feature>
<dbReference type="Pfam" id="PF03595">
    <property type="entry name" value="SLAC1"/>
    <property type="match status" value="1"/>
</dbReference>
<evidence type="ECO:0000256" key="4">
    <source>
        <dbReference type="ARBA" id="ARBA00023136"/>
    </source>
</evidence>
<feature type="transmembrane region" description="Helical" evidence="5">
    <location>
        <begin position="170"/>
        <end position="194"/>
    </location>
</feature>
<comment type="subcellular location">
    <subcellularLocation>
        <location evidence="1">Membrane</location>
        <topology evidence="1">Multi-pass membrane protein</topology>
    </subcellularLocation>
</comment>
<organism evidence="6 7">
    <name type="scientific">Nocardioides baekrokdamisoli</name>
    <dbReference type="NCBI Taxonomy" id="1804624"/>
    <lineage>
        <taxon>Bacteria</taxon>
        <taxon>Bacillati</taxon>
        <taxon>Actinomycetota</taxon>
        <taxon>Actinomycetes</taxon>
        <taxon>Propionibacteriales</taxon>
        <taxon>Nocardioidaceae</taxon>
        <taxon>Nocardioides</taxon>
    </lineage>
</organism>
<protein>
    <recommendedName>
        <fullName evidence="8">C4-dicarboxylate ABC transporter</fullName>
    </recommendedName>
</protein>
<evidence type="ECO:0000313" key="6">
    <source>
        <dbReference type="EMBL" id="BBH16787.1"/>
    </source>
</evidence>
<evidence type="ECO:0000256" key="2">
    <source>
        <dbReference type="ARBA" id="ARBA00022692"/>
    </source>
</evidence>
<keyword evidence="2 5" id="KW-0812">Transmembrane</keyword>